<dbReference type="Proteomes" id="UP001142462">
    <property type="component" value="Unassembled WGS sequence"/>
</dbReference>
<proteinExistence type="predicted"/>
<keyword evidence="1" id="KW-1133">Transmembrane helix</keyword>
<organism evidence="3 4">
    <name type="scientific">Microbacterium barkeri</name>
    <dbReference type="NCBI Taxonomy" id="33917"/>
    <lineage>
        <taxon>Bacteria</taxon>
        <taxon>Bacillati</taxon>
        <taxon>Actinomycetota</taxon>
        <taxon>Actinomycetes</taxon>
        <taxon>Micrococcales</taxon>
        <taxon>Microbacteriaceae</taxon>
        <taxon>Microbacterium</taxon>
    </lineage>
</organism>
<dbReference type="Pfam" id="PF08666">
    <property type="entry name" value="SAF"/>
    <property type="match status" value="1"/>
</dbReference>
<sequence>MTTTTPVRDVAALAPVPRRRRVFWGDARFFIGLALIAASIAGVWWVVSAARQTAPVLAAETTIVPGEAVTAGDLAVVDVGLGGAEDAYLAPHELAEGYVATRTIEAGELVPSSAVTPADEAAVTTVVVESAVDVPSSVGEGTAVELWAAPLLEQGVYDEPRILVADATVAAVLRDDAVMGAAGASIELVIDRARVADVLAAVSSGAALSAVPQSGAGS</sequence>
<dbReference type="EMBL" id="BSEJ01000004">
    <property type="protein sequence ID" value="GLJ61083.1"/>
    <property type="molecule type" value="Genomic_DNA"/>
</dbReference>
<dbReference type="CDD" id="cd11614">
    <property type="entry name" value="SAF_CpaB_FlgA_like"/>
    <property type="match status" value="1"/>
</dbReference>
<name>A0A9W6H2K1_9MICO</name>
<evidence type="ECO:0000313" key="4">
    <source>
        <dbReference type="Proteomes" id="UP001142462"/>
    </source>
</evidence>
<accession>A0A9W6H2K1</accession>
<protein>
    <recommendedName>
        <fullName evidence="2">SAF domain-containing protein</fullName>
    </recommendedName>
</protein>
<feature type="transmembrane region" description="Helical" evidence="1">
    <location>
        <begin position="27"/>
        <end position="47"/>
    </location>
</feature>
<keyword evidence="1" id="KW-0812">Transmembrane</keyword>
<comment type="caution">
    <text evidence="3">The sequence shown here is derived from an EMBL/GenBank/DDBJ whole genome shotgun (WGS) entry which is preliminary data.</text>
</comment>
<reference evidence="3" key="1">
    <citation type="journal article" date="2014" name="Int. J. Syst. Evol. Microbiol.">
        <title>Complete genome sequence of Corynebacterium casei LMG S-19264T (=DSM 44701T), isolated from a smear-ripened cheese.</title>
        <authorList>
            <consortium name="US DOE Joint Genome Institute (JGI-PGF)"/>
            <person name="Walter F."/>
            <person name="Albersmeier A."/>
            <person name="Kalinowski J."/>
            <person name="Ruckert C."/>
        </authorList>
    </citation>
    <scope>NUCLEOTIDE SEQUENCE</scope>
    <source>
        <strain evidence="3">VKM Ac-1020</strain>
    </source>
</reference>
<evidence type="ECO:0000256" key="1">
    <source>
        <dbReference type="SAM" id="Phobius"/>
    </source>
</evidence>
<dbReference type="AlphaFoldDB" id="A0A9W6H2K1"/>
<dbReference type="SMART" id="SM00858">
    <property type="entry name" value="SAF"/>
    <property type="match status" value="1"/>
</dbReference>
<keyword evidence="4" id="KW-1185">Reference proteome</keyword>
<feature type="domain" description="SAF" evidence="2">
    <location>
        <begin position="54"/>
        <end position="116"/>
    </location>
</feature>
<gene>
    <name evidence="3" type="ORF">GCM10017576_12120</name>
</gene>
<dbReference type="InterPro" id="IPR013974">
    <property type="entry name" value="SAF"/>
</dbReference>
<evidence type="ECO:0000313" key="3">
    <source>
        <dbReference type="EMBL" id="GLJ61083.1"/>
    </source>
</evidence>
<keyword evidence="1" id="KW-0472">Membrane</keyword>
<dbReference type="RefSeq" id="WP_271172791.1">
    <property type="nucleotide sequence ID" value="NZ_BSEJ01000004.1"/>
</dbReference>
<evidence type="ECO:0000259" key="2">
    <source>
        <dbReference type="SMART" id="SM00858"/>
    </source>
</evidence>
<reference evidence="3" key="2">
    <citation type="submission" date="2023-01" db="EMBL/GenBank/DDBJ databases">
        <authorList>
            <person name="Sun Q."/>
            <person name="Evtushenko L."/>
        </authorList>
    </citation>
    <scope>NUCLEOTIDE SEQUENCE</scope>
    <source>
        <strain evidence="3">VKM Ac-1020</strain>
    </source>
</reference>